<feature type="domain" description="ABC transmembrane type-1" evidence="11">
    <location>
        <begin position="1"/>
        <end position="187"/>
    </location>
</feature>
<dbReference type="GO" id="GO:0016020">
    <property type="term" value="C:membrane"/>
    <property type="evidence" value="ECO:0007669"/>
    <property type="project" value="UniProtKB-SubCell"/>
</dbReference>
<keyword evidence="6" id="KW-0067">ATP-binding</keyword>
<dbReference type="AlphaFoldDB" id="A0A9W8KXS1"/>
<dbReference type="InterPro" id="IPR003593">
    <property type="entry name" value="AAA+_ATPase"/>
</dbReference>
<dbReference type="PANTHER" id="PTHR24223">
    <property type="entry name" value="ATP-BINDING CASSETTE SUB-FAMILY C"/>
    <property type="match status" value="1"/>
</dbReference>
<comment type="similarity">
    <text evidence="2">Belongs to the ABC transporter superfamily. ABCC family. Conjugate transporter (TC 3.A.1.208) subfamily.</text>
</comment>
<evidence type="ECO:0000259" key="10">
    <source>
        <dbReference type="PROSITE" id="PS50893"/>
    </source>
</evidence>
<dbReference type="Gene3D" id="1.20.1560.10">
    <property type="entry name" value="ABC transporter type 1, transmembrane domain"/>
    <property type="match status" value="2"/>
</dbReference>
<feature type="transmembrane region" description="Helical" evidence="9">
    <location>
        <begin position="48"/>
        <end position="68"/>
    </location>
</feature>
<dbReference type="GO" id="GO:0005524">
    <property type="term" value="F:ATP binding"/>
    <property type="evidence" value="ECO:0007669"/>
    <property type="project" value="UniProtKB-KW"/>
</dbReference>
<organism evidence="12 13">
    <name type="scientific">Coemansia spiralis</name>
    <dbReference type="NCBI Taxonomy" id="417178"/>
    <lineage>
        <taxon>Eukaryota</taxon>
        <taxon>Fungi</taxon>
        <taxon>Fungi incertae sedis</taxon>
        <taxon>Zoopagomycota</taxon>
        <taxon>Kickxellomycotina</taxon>
        <taxon>Kickxellomycetes</taxon>
        <taxon>Kickxellales</taxon>
        <taxon>Kickxellaceae</taxon>
        <taxon>Coemansia</taxon>
    </lineage>
</organism>
<evidence type="ECO:0000256" key="7">
    <source>
        <dbReference type="ARBA" id="ARBA00022989"/>
    </source>
</evidence>
<evidence type="ECO:0000259" key="11">
    <source>
        <dbReference type="PROSITE" id="PS50929"/>
    </source>
</evidence>
<dbReference type="Pfam" id="PF00005">
    <property type="entry name" value="ABC_tran"/>
    <property type="match status" value="2"/>
</dbReference>
<name>A0A9W8KXS1_9FUNG</name>
<dbReference type="PANTHER" id="PTHR24223:SF456">
    <property type="entry name" value="MULTIDRUG RESISTANCE-ASSOCIATED PROTEIN LETHAL(2)03659"/>
    <property type="match status" value="1"/>
</dbReference>
<evidence type="ECO:0000256" key="4">
    <source>
        <dbReference type="ARBA" id="ARBA00022692"/>
    </source>
</evidence>
<dbReference type="PROSITE" id="PS00211">
    <property type="entry name" value="ABC_TRANSPORTER_1"/>
    <property type="match status" value="2"/>
</dbReference>
<sequence length="871" mass="95714">MGQLTNLLSSDISQIERGITNMIFCVTIPIQALASVAVLVYMIGPVSISGWALVVALVPLQMWASRYLTVLRAQAVKYADKRIGATREALQGIKVVKLFVWENSVLDTIQRARAKELSLIARLNLVRYSLIAFALHSPVFASIITFAIFVITGGKLKNGPVFAVIGIFNSMALPLSWLPGALAETRNSTVPLKRITEMLMEEELSPKLLLQPNLTAAICITNGPETSNIDANLVCLNAGNVEISRGTLVAVVGAVGSGKSLFISALAGEIKPISGTVALGGSMSYAPQVPWVMNSSIRENITFGLPFDKEKYINTIEACSLDADFEGMPDGDLTEVGERGVTLSGGQKQRLSIARAAYAESDIVLLDDCLSAVDVKVSREIFRHCIKGLLAGKTRILVTNNLDLLPMVDFILTISEGRIVEQVEIQRLAAIARSPLYAHYNQTLQGLATIRAFNAQSRYIALAEKALDDANRPQWYATVAQNWVWLRVDFISHLLSLVVCVVIVAQPTKWDAAAVGLLLVQATQMGVYVTYAGRGWTELQNNMNSVERIDYYATSLEQEAEGQKPNSVAMPDTGALSTMRHASGLWPERGTVIIRDLTMHYRKGLPPALRGINMEMYDGDRIAIVGRSGAGKSSIISALFRLTEPSDGRIFIDGVDTQTLSLEKLRRSIGILPQDPVLFNGSLRDNLDPNHEFSDSEIWNVVDRMCLHDHVALHPERLDMPVGEEGGAFSVGQRQLLCLARTLLRKPRILVLDEATANVDYKTDATIQRIILSTRSEMTVISIAHRLQTIINYDKVYVVDSGEIVESGPPLHLLERHLDPQHSDIEENEMRTSSSQKKPSIFHDMIREMGPGAVDRMLAQLQASQDIKEVK</sequence>
<keyword evidence="3" id="KW-0813">Transport</keyword>
<dbReference type="InterPro" id="IPR050173">
    <property type="entry name" value="ABC_transporter_C-like"/>
</dbReference>
<dbReference type="InterPro" id="IPR011527">
    <property type="entry name" value="ABC1_TM_dom"/>
</dbReference>
<evidence type="ECO:0000256" key="1">
    <source>
        <dbReference type="ARBA" id="ARBA00004141"/>
    </source>
</evidence>
<feature type="transmembrane region" description="Helical" evidence="9">
    <location>
        <begin position="161"/>
        <end position="183"/>
    </location>
</feature>
<dbReference type="PROSITE" id="PS50893">
    <property type="entry name" value="ABC_TRANSPORTER_2"/>
    <property type="match status" value="2"/>
</dbReference>
<keyword evidence="7 9" id="KW-1133">Transmembrane helix</keyword>
<dbReference type="FunFam" id="3.40.50.300:FF:000997">
    <property type="entry name" value="Multidrug resistance-associated protein 1"/>
    <property type="match status" value="1"/>
</dbReference>
<dbReference type="PROSITE" id="PS50929">
    <property type="entry name" value="ABC_TM1F"/>
    <property type="match status" value="2"/>
</dbReference>
<dbReference type="InterPro" id="IPR017871">
    <property type="entry name" value="ABC_transporter-like_CS"/>
</dbReference>
<dbReference type="CDD" id="cd03244">
    <property type="entry name" value="ABCC_MRP_domain2"/>
    <property type="match status" value="1"/>
</dbReference>
<dbReference type="Proteomes" id="UP001151518">
    <property type="component" value="Unassembled WGS sequence"/>
</dbReference>
<proteinExistence type="inferred from homology"/>
<reference evidence="12" key="1">
    <citation type="submission" date="2022-07" db="EMBL/GenBank/DDBJ databases">
        <title>Phylogenomic reconstructions and comparative analyses of Kickxellomycotina fungi.</title>
        <authorList>
            <person name="Reynolds N.K."/>
            <person name="Stajich J.E."/>
            <person name="Barry K."/>
            <person name="Grigoriev I.V."/>
            <person name="Crous P."/>
            <person name="Smith M.E."/>
        </authorList>
    </citation>
    <scope>NUCLEOTIDE SEQUENCE</scope>
    <source>
        <strain evidence="12">NRRL 3115</strain>
    </source>
</reference>
<evidence type="ECO:0000256" key="9">
    <source>
        <dbReference type="SAM" id="Phobius"/>
    </source>
</evidence>
<evidence type="ECO:0000256" key="2">
    <source>
        <dbReference type="ARBA" id="ARBA00009726"/>
    </source>
</evidence>
<feature type="domain" description="ABC transporter" evidence="10">
    <location>
        <begin position="594"/>
        <end position="826"/>
    </location>
</feature>
<dbReference type="InterPro" id="IPR003439">
    <property type="entry name" value="ABC_transporter-like_ATP-bd"/>
</dbReference>
<feature type="transmembrane region" description="Helical" evidence="9">
    <location>
        <begin position="484"/>
        <end position="506"/>
    </location>
</feature>
<dbReference type="OrthoDB" id="6500128at2759"/>
<comment type="caution">
    <text evidence="12">The sequence shown here is derived from an EMBL/GenBank/DDBJ whole genome shotgun (WGS) entry which is preliminary data.</text>
</comment>
<dbReference type="SUPFAM" id="SSF90123">
    <property type="entry name" value="ABC transporter transmembrane region"/>
    <property type="match status" value="2"/>
</dbReference>
<keyword evidence="4 9" id="KW-0812">Transmembrane</keyword>
<evidence type="ECO:0000313" key="13">
    <source>
        <dbReference type="Proteomes" id="UP001151518"/>
    </source>
</evidence>
<keyword evidence="5" id="KW-0547">Nucleotide-binding</keyword>
<evidence type="ECO:0000256" key="6">
    <source>
        <dbReference type="ARBA" id="ARBA00022840"/>
    </source>
</evidence>
<dbReference type="InterPro" id="IPR027417">
    <property type="entry name" value="P-loop_NTPase"/>
</dbReference>
<dbReference type="FunFam" id="3.40.50.300:FF:000163">
    <property type="entry name" value="Multidrug resistance-associated protein member 4"/>
    <property type="match status" value="1"/>
</dbReference>
<feature type="transmembrane region" description="Helical" evidence="9">
    <location>
        <begin position="21"/>
        <end position="42"/>
    </location>
</feature>
<dbReference type="SUPFAM" id="SSF52540">
    <property type="entry name" value="P-loop containing nucleoside triphosphate hydrolases"/>
    <property type="match status" value="2"/>
</dbReference>
<dbReference type="GO" id="GO:0016887">
    <property type="term" value="F:ATP hydrolysis activity"/>
    <property type="evidence" value="ECO:0007669"/>
    <property type="project" value="InterPro"/>
</dbReference>
<dbReference type="EMBL" id="JANBTW010000018">
    <property type="protein sequence ID" value="KAJ2678698.1"/>
    <property type="molecule type" value="Genomic_DNA"/>
</dbReference>
<evidence type="ECO:0000313" key="12">
    <source>
        <dbReference type="EMBL" id="KAJ2678698.1"/>
    </source>
</evidence>
<dbReference type="SMART" id="SM00382">
    <property type="entry name" value="AAA"/>
    <property type="match status" value="2"/>
</dbReference>
<comment type="subcellular location">
    <subcellularLocation>
        <location evidence="1">Membrane</location>
        <topology evidence="1">Multi-pass membrane protein</topology>
    </subcellularLocation>
</comment>
<feature type="transmembrane region" description="Helical" evidence="9">
    <location>
        <begin position="125"/>
        <end position="149"/>
    </location>
</feature>
<evidence type="ECO:0000256" key="8">
    <source>
        <dbReference type="ARBA" id="ARBA00023136"/>
    </source>
</evidence>
<evidence type="ECO:0008006" key="14">
    <source>
        <dbReference type="Google" id="ProtNLM"/>
    </source>
</evidence>
<evidence type="ECO:0000256" key="3">
    <source>
        <dbReference type="ARBA" id="ARBA00022448"/>
    </source>
</evidence>
<keyword evidence="8 9" id="KW-0472">Membrane</keyword>
<dbReference type="InterPro" id="IPR036640">
    <property type="entry name" value="ABC1_TM_sf"/>
</dbReference>
<feature type="domain" description="ABC transporter" evidence="10">
    <location>
        <begin position="209"/>
        <end position="441"/>
    </location>
</feature>
<gene>
    <name evidence="12" type="ORF">GGI25_002082</name>
</gene>
<dbReference type="GO" id="GO:0140359">
    <property type="term" value="F:ABC-type transporter activity"/>
    <property type="evidence" value="ECO:0007669"/>
    <property type="project" value="InterPro"/>
</dbReference>
<evidence type="ECO:0000256" key="5">
    <source>
        <dbReference type="ARBA" id="ARBA00022741"/>
    </source>
</evidence>
<dbReference type="Gene3D" id="3.40.50.300">
    <property type="entry name" value="P-loop containing nucleotide triphosphate hydrolases"/>
    <property type="match status" value="2"/>
</dbReference>
<feature type="domain" description="ABC transmembrane type-1" evidence="11">
    <location>
        <begin position="424"/>
        <end position="541"/>
    </location>
</feature>
<protein>
    <recommendedName>
        <fullName evidence="14">P-loop containing nucleoside triphosphate hydrolase protein</fullName>
    </recommendedName>
</protein>
<dbReference type="Pfam" id="PF00664">
    <property type="entry name" value="ABC_membrane"/>
    <property type="match status" value="2"/>
</dbReference>
<dbReference type="CDD" id="cd03250">
    <property type="entry name" value="ABCC_MRP_domain1"/>
    <property type="match status" value="1"/>
</dbReference>
<accession>A0A9W8KXS1</accession>